<protein>
    <submittedName>
        <fullName evidence="2">Uncharacterized protein</fullName>
    </submittedName>
</protein>
<organism evidence="2">
    <name type="scientific">Cacopsylla melanoneura</name>
    <dbReference type="NCBI Taxonomy" id="428564"/>
    <lineage>
        <taxon>Eukaryota</taxon>
        <taxon>Metazoa</taxon>
        <taxon>Ecdysozoa</taxon>
        <taxon>Arthropoda</taxon>
        <taxon>Hexapoda</taxon>
        <taxon>Insecta</taxon>
        <taxon>Pterygota</taxon>
        <taxon>Neoptera</taxon>
        <taxon>Paraneoptera</taxon>
        <taxon>Hemiptera</taxon>
        <taxon>Sternorrhyncha</taxon>
        <taxon>Psylloidea</taxon>
        <taxon>Psyllidae</taxon>
        <taxon>Psyllinae</taxon>
        <taxon>Cacopsylla</taxon>
    </lineage>
</organism>
<reference evidence="2" key="1">
    <citation type="submission" date="2021-05" db="EMBL/GenBank/DDBJ databases">
        <authorList>
            <person name="Alioto T."/>
            <person name="Alioto T."/>
            <person name="Gomez Garrido J."/>
        </authorList>
    </citation>
    <scope>NUCLEOTIDE SEQUENCE</scope>
</reference>
<feature type="region of interest" description="Disordered" evidence="1">
    <location>
        <begin position="139"/>
        <end position="159"/>
    </location>
</feature>
<dbReference type="EMBL" id="HBUF01675993">
    <property type="protein sequence ID" value="CAG6791387.1"/>
    <property type="molecule type" value="Transcribed_RNA"/>
</dbReference>
<sequence>MDWFRTNQISKQLQHLLDCSRQRESQRLMTRKTNGVFVRRKKKRRRKMRMKRKNTMHHPQHCPRPRMMRKTHTTSTVTSTIPHPISPPLFRVVEEEEVGQKPPCLTLPRMRTLPLRCTLDILPLARVIRLVAPLVPVRRNQKSTKKSPSRRRVRVANHREVGRRRRTRITIGRRNLHLHLMEEKWTRRKRRKRMRYHSYPELGKTLWTQWRRRNTRVKSRWLQQRHLAAPRVRRKTRRSQLQPLSLSMTL</sequence>
<proteinExistence type="predicted"/>
<feature type="region of interest" description="Disordered" evidence="1">
    <location>
        <begin position="228"/>
        <end position="250"/>
    </location>
</feature>
<dbReference type="AlphaFoldDB" id="A0A8D9BYD6"/>
<feature type="compositionally biased region" description="Polar residues" evidence="1">
    <location>
        <begin position="239"/>
        <end position="250"/>
    </location>
</feature>
<feature type="region of interest" description="Disordered" evidence="1">
    <location>
        <begin position="43"/>
        <end position="69"/>
    </location>
</feature>
<evidence type="ECO:0000256" key="1">
    <source>
        <dbReference type="SAM" id="MobiDB-lite"/>
    </source>
</evidence>
<evidence type="ECO:0000313" key="2">
    <source>
        <dbReference type="EMBL" id="CAG6791387.1"/>
    </source>
</evidence>
<accession>A0A8D9BYD6</accession>
<name>A0A8D9BYD6_9HEMI</name>